<dbReference type="RefSeq" id="WP_008507956.1">
    <property type="nucleotide sequence ID" value="NZ_CM001403.1"/>
</dbReference>
<dbReference type="HOGENOM" id="CLU_044309_1_0_10"/>
<organism evidence="4 5">
    <name type="scientific">Mucilaginibacter paludis DSM 18603</name>
    <dbReference type="NCBI Taxonomy" id="714943"/>
    <lineage>
        <taxon>Bacteria</taxon>
        <taxon>Pseudomonadati</taxon>
        <taxon>Bacteroidota</taxon>
        <taxon>Sphingobacteriia</taxon>
        <taxon>Sphingobacteriales</taxon>
        <taxon>Sphingobacteriaceae</taxon>
        <taxon>Mucilaginibacter</taxon>
    </lineage>
</organism>
<feature type="domain" description="MobA/VirD2-like nuclease" evidence="3">
    <location>
        <begin position="17"/>
        <end position="151"/>
    </location>
</feature>
<evidence type="ECO:0000256" key="2">
    <source>
        <dbReference type="SAM" id="MobiDB-lite"/>
    </source>
</evidence>
<keyword evidence="1" id="KW-0175">Coiled coil</keyword>
<sequence>MVAKIVSGKYIRGILHYNENKVTAGQAQLIMASGFAGEIDRMSFDNKLKRFENLIMTNSKVVTNALHISLNFDASEKLDNARLQAIAKTYMDKIGFGDQPFLVYRHTDAGHSHVHIVTTNIQPDGKRIPLHNIGLLKSEPARKQIEQEFNLVRAESKTFKQHAAVKPADIEKAVYGHLPTKRAISNVVGAVMNQYSFTSLAEFNAALRQFNVQADRGKEDTMMFQKKGLIYSLLDKNGQPIGIPIKASAFYSKPTLANLEKKFVKNAENRKEYRDDLKAEIENVFKNYRQITKATFIKELQSQNIQAIFRQNDQGLTYGVTFVDNTNMAVFKGSDLGKAYGAKALTERFGQADQPLKPATHFKTAAPKQTYLKTAPATDYLKTGALDKTLQALMGKNQGDGTPLTPRRKKRKKQEQGMQL</sequence>
<evidence type="ECO:0000313" key="4">
    <source>
        <dbReference type="EMBL" id="EHQ27492.1"/>
    </source>
</evidence>
<dbReference type="Pfam" id="PF03432">
    <property type="entry name" value="Relaxase"/>
    <property type="match status" value="1"/>
</dbReference>
<proteinExistence type="predicted"/>
<feature type="region of interest" description="Disordered" evidence="2">
    <location>
        <begin position="394"/>
        <end position="420"/>
    </location>
</feature>
<reference evidence="4" key="1">
    <citation type="submission" date="2011-09" db="EMBL/GenBank/DDBJ databases">
        <title>The permanent draft genome of Mucilaginibacter paludis DSM 18603.</title>
        <authorList>
            <consortium name="US DOE Joint Genome Institute (JGI-PGF)"/>
            <person name="Lucas S."/>
            <person name="Han J."/>
            <person name="Lapidus A."/>
            <person name="Bruce D."/>
            <person name="Goodwin L."/>
            <person name="Pitluck S."/>
            <person name="Peters L."/>
            <person name="Kyrpides N."/>
            <person name="Mavromatis K."/>
            <person name="Ivanova N."/>
            <person name="Mikhailova N."/>
            <person name="Held B."/>
            <person name="Detter J.C."/>
            <person name="Tapia R."/>
            <person name="Han C."/>
            <person name="Land M."/>
            <person name="Hauser L."/>
            <person name="Markowitz V."/>
            <person name="Cheng J.-F."/>
            <person name="Hugenholtz P."/>
            <person name="Woyke T."/>
            <person name="Wu D."/>
            <person name="Tindall B."/>
            <person name="Brambilla E."/>
            <person name="Klenk H.-P."/>
            <person name="Eisen J.A."/>
        </authorList>
    </citation>
    <scope>NUCLEOTIDE SEQUENCE [LARGE SCALE GENOMIC DNA]</scope>
    <source>
        <strain evidence="4">DSM 18603</strain>
    </source>
</reference>
<evidence type="ECO:0000256" key="1">
    <source>
        <dbReference type="SAM" id="Coils"/>
    </source>
</evidence>
<keyword evidence="5" id="KW-1185">Reference proteome</keyword>
<accession>H1YHU2</accession>
<name>H1YHU2_9SPHI</name>
<dbReference type="AlphaFoldDB" id="H1YHU2"/>
<dbReference type="STRING" id="714943.Mucpa_3393"/>
<dbReference type="Proteomes" id="UP000002774">
    <property type="component" value="Chromosome"/>
</dbReference>
<dbReference type="eggNOG" id="COG3843">
    <property type="taxonomic scope" value="Bacteria"/>
</dbReference>
<feature type="coiled-coil region" evidence="1">
    <location>
        <begin position="256"/>
        <end position="294"/>
    </location>
</feature>
<evidence type="ECO:0000259" key="3">
    <source>
        <dbReference type="Pfam" id="PF03432"/>
    </source>
</evidence>
<dbReference type="EMBL" id="CM001403">
    <property type="protein sequence ID" value="EHQ27492.1"/>
    <property type="molecule type" value="Genomic_DNA"/>
</dbReference>
<dbReference type="InterPro" id="IPR005094">
    <property type="entry name" value="Endonuclease_MobA/VirD2"/>
</dbReference>
<dbReference type="OrthoDB" id="915634at2"/>
<evidence type="ECO:0000313" key="5">
    <source>
        <dbReference type="Proteomes" id="UP000002774"/>
    </source>
</evidence>
<protein>
    <submittedName>
        <fullName evidence="4">Relaxase/mobilization nuclease family protein</fullName>
    </submittedName>
</protein>
<gene>
    <name evidence="4" type="ORF">Mucpa_3393</name>
</gene>